<accession>A0ABV1GSC3</accession>
<evidence type="ECO:0000256" key="1">
    <source>
        <dbReference type="SAM" id="SignalP"/>
    </source>
</evidence>
<evidence type="ECO:0000313" key="3">
    <source>
        <dbReference type="Proteomes" id="UP001480973"/>
    </source>
</evidence>
<comment type="caution">
    <text evidence="2">The sequence shown here is derived from an EMBL/GenBank/DDBJ whole genome shotgun (WGS) entry which is preliminary data.</text>
</comment>
<dbReference type="EMBL" id="JBBMES010000059">
    <property type="protein sequence ID" value="MEQ2536408.1"/>
    <property type="molecule type" value="Genomic_DNA"/>
</dbReference>
<keyword evidence="1" id="KW-0732">Signal</keyword>
<dbReference type="Proteomes" id="UP001480973">
    <property type="component" value="Unassembled WGS sequence"/>
</dbReference>
<feature type="signal peptide" evidence="1">
    <location>
        <begin position="1"/>
        <end position="26"/>
    </location>
</feature>
<feature type="chain" id="PRO_5045924316" evidence="1">
    <location>
        <begin position="27"/>
        <end position="136"/>
    </location>
</feature>
<proteinExistence type="predicted"/>
<keyword evidence="3" id="KW-1185">Reference proteome</keyword>
<sequence length="136" mass="15779">MNIKRAIKTAALSMTAIMMFTVPAMAAWENYWFDVDVAEDSISEDYTRNLTKDNDDTYGYIKISNSNVSEMDKFEMSINGPEYYNYNYTGNINVGTFIGRMYPEYSQPEKPSKGQSYRLRAQTYAYYVHVDGTWEP</sequence>
<organism evidence="2 3">
    <name type="scientific">Lachnospira intestinalis</name>
    <dbReference type="NCBI Taxonomy" id="3133158"/>
    <lineage>
        <taxon>Bacteria</taxon>
        <taxon>Bacillati</taxon>
        <taxon>Bacillota</taxon>
        <taxon>Clostridia</taxon>
        <taxon>Lachnospirales</taxon>
        <taxon>Lachnospiraceae</taxon>
        <taxon>Lachnospira</taxon>
    </lineage>
</organism>
<evidence type="ECO:0000313" key="2">
    <source>
        <dbReference type="EMBL" id="MEQ2536408.1"/>
    </source>
</evidence>
<gene>
    <name evidence="2" type="ORF">WMO38_15070</name>
</gene>
<reference evidence="2 3" key="1">
    <citation type="submission" date="2024-03" db="EMBL/GenBank/DDBJ databases">
        <title>Human intestinal bacterial collection.</title>
        <authorList>
            <person name="Pauvert C."/>
            <person name="Hitch T.C.A."/>
            <person name="Clavel T."/>
        </authorList>
    </citation>
    <scope>NUCLEOTIDE SEQUENCE [LARGE SCALE GENOMIC DNA]</scope>
    <source>
        <strain evidence="2 3">CLA-JM-H10</strain>
    </source>
</reference>
<protein>
    <submittedName>
        <fullName evidence="2">Uncharacterized protein</fullName>
    </submittedName>
</protein>
<name>A0ABV1GSC3_9FIRM</name>